<dbReference type="GO" id="GO:0006508">
    <property type="term" value="P:proteolysis"/>
    <property type="evidence" value="ECO:0007669"/>
    <property type="project" value="UniProtKB-KW"/>
</dbReference>
<protein>
    <submittedName>
        <fullName evidence="1">Protease synthase and sporulation protein PAI 2</fullName>
    </submittedName>
</protein>
<name>A0A517PKT1_9PLAN</name>
<dbReference type="PANTHER" id="PTHR35802">
    <property type="entry name" value="PROTEASE SYNTHASE AND SPORULATION PROTEIN PAI 2"/>
    <property type="match status" value="1"/>
</dbReference>
<dbReference type="InterPro" id="IPR007396">
    <property type="entry name" value="TR_PAI2-type"/>
</dbReference>
<dbReference type="Pfam" id="PF04299">
    <property type="entry name" value="FMN_bind_2"/>
    <property type="match status" value="1"/>
</dbReference>
<reference evidence="1 2" key="1">
    <citation type="submission" date="2019-02" db="EMBL/GenBank/DDBJ databases">
        <title>Deep-cultivation of Planctomycetes and their phenomic and genomic characterization uncovers novel biology.</title>
        <authorList>
            <person name="Wiegand S."/>
            <person name="Jogler M."/>
            <person name="Boedeker C."/>
            <person name="Pinto D."/>
            <person name="Vollmers J."/>
            <person name="Rivas-Marin E."/>
            <person name="Kohn T."/>
            <person name="Peeters S.H."/>
            <person name="Heuer A."/>
            <person name="Rast P."/>
            <person name="Oberbeckmann S."/>
            <person name="Bunk B."/>
            <person name="Jeske O."/>
            <person name="Meyerdierks A."/>
            <person name="Storesund J.E."/>
            <person name="Kallscheuer N."/>
            <person name="Luecker S."/>
            <person name="Lage O.M."/>
            <person name="Pohl T."/>
            <person name="Merkel B.J."/>
            <person name="Hornburger P."/>
            <person name="Mueller R.-W."/>
            <person name="Bruemmer F."/>
            <person name="Labrenz M."/>
            <person name="Spormann A.M."/>
            <person name="Op den Camp H."/>
            <person name="Overmann J."/>
            <person name="Amann R."/>
            <person name="Jetten M.S.M."/>
            <person name="Mascher T."/>
            <person name="Medema M.H."/>
            <person name="Devos D.P."/>
            <person name="Kaster A.-K."/>
            <person name="Ovreas L."/>
            <person name="Rohde M."/>
            <person name="Galperin M.Y."/>
            <person name="Jogler C."/>
        </authorList>
    </citation>
    <scope>NUCLEOTIDE SEQUENCE [LARGE SCALE GENOMIC DNA]</scope>
    <source>
        <strain evidence="1 2">HG66A1</strain>
    </source>
</reference>
<dbReference type="PANTHER" id="PTHR35802:SF1">
    <property type="entry name" value="PROTEASE SYNTHASE AND SPORULATION PROTEIN PAI 2"/>
    <property type="match status" value="1"/>
</dbReference>
<evidence type="ECO:0000313" key="2">
    <source>
        <dbReference type="Proteomes" id="UP000320421"/>
    </source>
</evidence>
<evidence type="ECO:0000313" key="1">
    <source>
        <dbReference type="EMBL" id="QDT19983.1"/>
    </source>
</evidence>
<dbReference type="EMBL" id="CP036266">
    <property type="protein sequence ID" value="QDT19983.1"/>
    <property type="molecule type" value="Genomic_DNA"/>
</dbReference>
<gene>
    <name evidence="1" type="primary">paiB</name>
    <name evidence="1" type="ORF">HG66A1_17560</name>
</gene>
<dbReference type="InterPro" id="IPR012349">
    <property type="entry name" value="Split_barrel_FMN-bd"/>
</dbReference>
<organism evidence="1 2">
    <name type="scientific">Gimesia chilikensis</name>
    <dbReference type="NCBI Taxonomy" id="2605989"/>
    <lineage>
        <taxon>Bacteria</taxon>
        <taxon>Pseudomonadati</taxon>
        <taxon>Planctomycetota</taxon>
        <taxon>Planctomycetia</taxon>
        <taxon>Planctomycetales</taxon>
        <taxon>Planctomycetaceae</taxon>
        <taxon>Gimesia</taxon>
    </lineage>
</organism>
<proteinExistence type="predicted"/>
<keyword evidence="1" id="KW-0645">Protease</keyword>
<dbReference type="SUPFAM" id="SSF50475">
    <property type="entry name" value="FMN-binding split barrel"/>
    <property type="match status" value="1"/>
</dbReference>
<dbReference type="GO" id="GO:0008233">
    <property type="term" value="F:peptidase activity"/>
    <property type="evidence" value="ECO:0007669"/>
    <property type="project" value="UniProtKB-KW"/>
</dbReference>
<dbReference type="RefSeq" id="WP_145182127.1">
    <property type="nucleotide sequence ID" value="NZ_CP036266.1"/>
</dbReference>
<keyword evidence="2" id="KW-1185">Reference proteome</keyword>
<dbReference type="Gene3D" id="2.30.110.10">
    <property type="entry name" value="Electron Transport, Fmn-binding Protein, Chain A"/>
    <property type="match status" value="1"/>
</dbReference>
<accession>A0A517PKT1</accession>
<sequence length="207" mass="23320">MYVPAAFAETDVSRLHPFIEQHSFATLVSNQGEEPFASHLPLLLQREVGQNGCLLGHFARANPQAETPDNQRVLAIFHGPHAYISPTWYASQNTVPTWNYQAVHVYGRYSRITDDAELKAVIAETVQFYEASQPESWSIETPEAEFTEGLLKGIVGFRIEIERIEGKFKLSQNHPEERRKKVIDALKKQSSEDAWAIAALMEADLPA</sequence>
<dbReference type="AlphaFoldDB" id="A0A517PKT1"/>
<dbReference type="PIRSF" id="PIRSF010372">
    <property type="entry name" value="PaiB"/>
    <property type="match status" value="1"/>
</dbReference>
<dbReference type="Proteomes" id="UP000320421">
    <property type="component" value="Chromosome"/>
</dbReference>
<keyword evidence="1" id="KW-0378">Hydrolase</keyword>
<dbReference type="OrthoDB" id="9794948at2"/>